<protein>
    <submittedName>
        <fullName evidence="3">Uncharacterized protein</fullName>
    </submittedName>
</protein>
<dbReference type="AlphaFoldDB" id="A0A7E4VA13"/>
<name>A0A7E4VA13_PANRE</name>
<reference evidence="2" key="1">
    <citation type="journal article" date="2013" name="Genetics">
        <title>The draft genome and transcriptome of Panagrellus redivivus are shaped by the harsh demands of a free-living lifestyle.</title>
        <authorList>
            <person name="Srinivasan J."/>
            <person name="Dillman A.R."/>
            <person name="Macchietto M.G."/>
            <person name="Heikkinen L."/>
            <person name="Lakso M."/>
            <person name="Fracchia K.M."/>
            <person name="Antoshechkin I."/>
            <person name="Mortazavi A."/>
            <person name="Wong G."/>
            <person name="Sternberg P.W."/>
        </authorList>
    </citation>
    <scope>NUCLEOTIDE SEQUENCE [LARGE SCALE GENOMIC DNA]</scope>
    <source>
        <strain evidence="2">MT8872</strain>
    </source>
</reference>
<evidence type="ECO:0000256" key="1">
    <source>
        <dbReference type="SAM" id="MobiDB-lite"/>
    </source>
</evidence>
<proteinExistence type="predicted"/>
<keyword evidence="2" id="KW-1185">Reference proteome</keyword>
<evidence type="ECO:0000313" key="3">
    <source>
        <dbReference type="WBParaSite" id="Pan_g18297.t1"/>
    </source>
</evidence>
<reference evidence="3" key="2">
    <citation type="submission" date="2020-10" db="UniProtKB">
        <authorList>
            <consortium name="WormBaseParasite"/>
        </authorList>
    </citation>
    <scope>IDENTIFICATION</scope>
</reference>
<accession>A0A7E4VA13</accession>
<evidence type="ECO:0000313" key="2">
    <source>
        <dbReference type="Proteomes" id="UP000492821"/>
    </source>
</evidence>
<sequence length="201" mass="22494">MHTSHFEGQWASLDRQRPSAGWKNGSSRDGRRLTAGPVHPLTYHHRRLPTYIPCRRVVDRFVMPSRTDLGPAADRVCAAARADSSVHFDVDVDVDPYRLHGSKSKGKEGRRHCQVSLYRSLRPLPPPFSRNMRVLLSQGLGWLVKPTSTSSFFTGGTPFRDCLKLAHLARPPFDDLDRSTPPGRPIGLPPFESLSTLFTSP</sequence>
<dbReference type="Proteomes" id="UP000492821">
    <property type="component" value="Unassembled WGS sequence"/>
</dbReference>
<feature type="region of interest" description="Disordered" evidence="1">
    <location>
        <begin position="173"/>
        <end position="201"/>
    </location>
</feature>
<dbReference type="WBParaSite" id="Pan_g18297.t1">
    <property type="protein sequence ID" value="Pan_g18297.t1"/>
    <property type="gene ID" value="Pan_g18297"/>
</dbReference>
<organism evidence="2 3">
    <name type="scientific">Panagrellus redivivus</name>
    <name type="common">Microworm</name>
    <dbReference type="NCBI Taxonomy" id="6233"/>
    <lineage>
        <taxon>Eukaryota</taxon>
        <taxon>Metazoa</taxon>
        <taxon>Ecdysozoa</taxon>
        <taxon>Nematoda</taxon>
        <taxon>Chromadorea</taxon>
        <taxon>Rhabditida</taxon>
        <taxon>Tylenchina</taxon>
        <taxon>Panagrolaimomorpha</taxon>
        <taxon>Panagrolaimoidea</taxon>
        <taxon>Panagrolaimidae</taxon>
        <taxon>Panagrellus</taxon>
    </lineage>
</organism>
<feature type="region of interest" description="Disordered" evidence="1">
    <location>
        <begin position="1"/>
        <end position="38"/>
    </location>
</feature>